<dbReference type="Pfam" id="PF03441">
    <property type="entry name" value="FAD_binding_7"/>
    <property type="match status" value="1"/>
</dbReference>
<dbReference type="SUPFAM" id="SSF48173">
    <property type="entry name" value="Cryptochrome/photolyase FAD-binding domain"/>
    <property type="match status" value="1"/>
</dbReference>
<evidence type="ECO:0000313" key="8">
    <source>
        <dbReference type="EMBL" id="MDO1448826.1"/>
    </source>
</evidence>
<comment type="cofactor">
    <cofactor evidence="2">
        <name>FAD</name>
        <dbReference type="ChEBI" id="CHEBI:57692"/>
    </cofactor>
</comment>
<dbReference type="SUPFAM" id="SSF52425">
    <property type="entry name" value="Cryptochrome/photolyase, N-terminal domain"/>
    <property type="match status" value="1"/>
</dbReference>
<dbReference type="Proteomes" id="UP001168528">
    <property type="component" value="Unassembled WGS sequence"/>
</dbReference>
<evidence type="ECO:0000256" key="4">
    <source>
        <dbReference type="ARBA" id="ARBA00022827"/>
    </source>
</evidence>
<dbReference type="InterPro" id="IPR006050">
    <property type="entry name" value="DNA_photolyase_N"/>
</dbReference>
<dbReference type="EMBL" id="JAUKPO010000014">
    <property type="protein sequence ID" value="MDO1448826.1"/>
    <property type="molecule type" value="Genomic_DNA"/>
</dbReference>
<evidence type="ECO:0000259" key="7">
    <source>
        <dbReference type="PROSITE" id="PS51645"/>
    </source>
</evidence>
<keyword evidence="4 6" id="KW-0274">FAD</keyword>
<dbReference type="Pfam" id="PF00875">
    <property type="entry name" value="DNA_photolyase"/>
    <property type="match status" value="1"/>
</dbReference>
<dbReference type="PROSITE" id="PS51645">
    <property type="entry name" value="PHR_CRY_ALPHA_BETA"/>
    <property type="match status" value="1"/>
</dbReference>
<proteinExistence type="inferred from homology"/>
<dbReference type="PROSITE" id="PS00394">
    <property type="entry name" value="DNA_PHOTOLYASES_1_1"/>
    <property type="match status" value="1"/>
</dbReference>
<accession>A0ABT8RAW4</accession>
<evidence type="ECO:0000256" key="6">
    <source>
        <dbReference type="RuleBase" id="RU004182"/>
    </source>
</evidence>
<gene>
    <name evidence="8" type="ORF">Q0590_21290</name>
</gene>
<dbReference type="Gene3D" id="1.25.40.80">
    <property type="match status" value="1"/>
</dbReference>
<organism evidence="8 9">
    <name type="scientific">Rhodocytophaga aerolata</name>
    <dbReference type="NCBI Taxonomy" id="455078"/>
    <lineage>
        <taxon>Bacteria</taxon>
        <taxon>Pseudomonadati</taxon>
        <taxon>Bacteroidota</taxon>
        <taxon>Cytophagia</taxon>
        <taxon>Cytophagales</taxon>
        <taxon>Rhodocytophagaceae</taxon>
        <taxon>Rhodocytophaga</taxon>
    </lineage>
</organism>
<dbReference type="InterPro" id="IPR002081">
    <property type="entry name" value="Cryptochrome/DNA_photolyase_1"/>
</dbReference>
<comment type="caution">
    <text evidence="8">The sequence shown here is derived from an EMBL/GenBank/DDBJ whole genome shotgun (WGS) entry which is preliminary data.</text>
</comment>
<comment type="similarity">
    <text evidence="6">Belongs to the DNA photolyase family.</text>
</comment>
<name>A0ABT8RAW4_9BACT</name>
<comment type="cofactor">
    <cofactor evidence="1">
        <name>(6R)-5,10-methylene-5,6,7,8-tetrahydrofolate</name>
        <dbReference type="ChEBI" id="CHEBI:15636"/>
    </cofactor>
</comment>
<dbReference type="Gene3D" id="1.10.579.10">
    <property type="entry name" value="DNA Cyclobutane Dipyrimidine Photolyase, subunit A, domain 3"/>
    <property type="match status" value="1"/>
</dbReference>
<dbReference type="InterPro" id="IPR014729">
    <property type="entry name" value="Rossmann-like_a/b/a_fold"/>
</dbReference>
<dbReference type="EC" id="4.1.99.3" evidence="8"/>
<dbReference type="InterPro" id="IPR036134">
    <property type="entry name" value="Crypto/Photolyase_FAD-like_sf"/>
</dbReference>
<dbReference type="GO" id="GO:0003904">
    <property type="term" value="F:deoxyribodipyrimidine photo-lyase activity"/>
    <property type="evidence" value="ECO:0007669"/>
    <property type="project" value="UniProtKB-EC"/>
</dbReference>
<dbReference type="PRINTS" id="PR00147">
    <property type="entry name" value="DNAPHOTLYASE"/>
</dbReference>
<dbReference type="InterPro" id="IPR018394">
    <property type="entry name" value="DNA_photolyase_1_CS_C"/>
</dbReference>
<keyword evidence="3 6" id="KW-0285">Flavoprotein</keyword>
<keyword evidence="5 6" id="KW-0157">Chromophore</keyword>
<dbReference type="PANTHER" id="PTHR11455:SF9">
    <property type="entry name" value="CRYPTOCHROME CIRCADIAN CLOCK 5 ISOFORM X1"/>
    <property type="match status" value="1"/>
</dbReference>
<dbReference type="InterPro" id="IPR005101">
    <property type="entry name" value="Cryptochr/Photolyase_FAD-bd"/>
</dbReference>
<keyword evidence="9" id="KW-1185">Reference proteome</keyword>
<dbReference type="RefSeq" id="WP_302039627.1">
    <property type="nucleotide sequence ID" value="NZ_JAUKPO010000014.1"/>
</dbReference>
<keyword evidence="8" id="KW-0456">Lyase</keyword>
<evidence type="ECO:0000256" key="1">
    <source>
        <dbReference type="ARBA" id="ARBA00001932"/>
    </source>
</evidence>
<evidence type="ECO:0000256" key="5">
    <source>
        <dbReference type="ARBA" id="ARBA00022991"/>
    </source>
</evidence>
<sequence length="441" mass="51607">MHSNKQPVAIFWFRRDLRIHDNTAFYRALTSGLPVLPLFIFDKDILDRLEDRDDARVTFIHDTILALQDTFAAQGSDLLVQYGKPIDIFRQLLFEYNIPAVYINHDYEPYATRRDAEVKALLAESGTAFHTFKDQVLFEYREIVNGQGQPYKVFTPYSKKWLTTLSEEHIKEQPSQKHLYGLYKTKTEPVPSLQEMGFIRSSIEIPASKIHQDVLEKYAKERDYPAREAATRIGIHLRFGTISIRETVKKAQQHSAIWLNELIWRDFYSMLLANHPQLEHSACKPGYDRIEWRNNEQEFERWCQGKTGYPIVDAGMRQLNQTGYMHNRVRMIAASFLVKHLLIDWRWGDAYFARKLLDYEMASNNGSWQWIAGSGCDAAPYFRVFNPNAQAAKFDKAQEYVRKWVPELGTATYPKPMVEHEFARDRMLKVYKAALTKQEMV</sequence>
<dbReference type="PROSITE" id="PS00691">
    <property type="entry name" value="DNA_PHOTOLYASES_1_2"/>
    <property type="match status" value="1"/>
</dbReference>
<dbReference type="InterPro" id="IPR036155">
    <property type="entry name" value="Crypto/Photolyase_N_sf"/>
</dbReference>
<reference evidence="8" key="1">
    <citation type="submission" date="2023-07" db="EMBL/GenBank/DDBJ databases">
        <title>The genome sequence of Rhodocytophaga aerolata KACC 12507.</title>
        <authorList>
            <person name="Zhang X."/>
        </authorList>
    </citation>
    <scope>NUCLEOTIDE SEQUENCE</scope>
    <source>
        <strain evidence="8">KACC 12507</strain>
    </source>
</reference>
<dbReference type="Gene3D" id="3.40.50.620">
    <property type="entry name" value="HUPs"/>
    <property type="match status" value="1"/>
</dbReference>
<protein>
    <submittedName>
        <fullName evidence="8">Deoxyribodipyrimidine photo-lyase</fullName>
        <ecNumber evidence="8">4.1.99.3</ecNumber>
    </submittedName>
</protein>
<evidence type="ECO:0000256" key="2">
    <source>
        <dbReference type="ARBA" id="ARBA00001974"/>
    </source>
</evidence>
<feature type="domain" description="Photolyase/cryptochrome alpha/beta" evidence="7">
    <location>
        <begin position="7"/>
        <end position="137"/>
    </location>
</feature>
<dbReference type="PANTHER" id="PTHR11455">
    <property type="entry name" value="CRYPTOCHROME"/>
    <property type="match status" value="1"/>
</dbReference>
<evidence type="ECO:0000256" key="3">
    <source>
        <dbReference type="ARBA" id="ARBA00022630"/>
    </source>
</evidence>
<evidence type="ECO:0000313" key="9">
    <source>
        <dbReference type="Proteomes" id="UP001168528"/>
    </source>
</evidence>